<reference evidence="3" key="3">
    <citation type="submission" date="2015-04" db="UniProtKB">
        <authorList>
            <consortium name="EnsemblPlants"/>
        </authorList>
    </citation>
    <scope>IDENTIFICATION</scope>
    <source>
        <strain evidence="3">cv. Jemalong A17</strain>
    </source>
</reference>
<keyword evidence="1" id="KW-1133">Transmembrane helix</keyword>
<gene>
    <name evidence="2" type="ordered locus">MTR_7g009845</name>
</gene>
<dbReference type="EMBL" id="CM001223">
    <property type="protein sequence ID" value="KEH21613.1"/>
    <property type="molecule type" value="Genomic_DNA"/>
</dbReference>
<reference evidence="2 4" key="1">
    <citation type="journal article" date="2011" name="Nature">
        <title>The Medicago genome provides insight into the evolution of rhizobial symbioses.</title>
        <authorList>
            <person name="Young N.D."/>
            <person name="Debelle F."/>
            <person name="Oldroyd G.E."/>
            <person name="Geurts R."/>
            <person name="Cannon S.B."/>
            <person name="Udvardi M.K."/>
            <person name="Benedito V.A."/>
            <person name="Mayer K.F."/>
            <person name="Gouzy J."/>
            <person name="Schoof H."/>
            <person name="Van de Peer Y."/>
            <person name="Proost S."/>
            <person name="Cook D.R."/>
            <person name="Meyers B.C."/>
            <person name="Spannagl M."/>
            <person name="Cheung F."/>
            <person name="De Mita S."/>
            <person name="Krishnakumar V."/>
            <person name="Gundlach H."/>
            <person name="Zhou S."/>
            <person name="Mudge J."/>
            <person name="Bharti A.K."/>
            <person name="Murray J.D."/>
            <person name="Naoumkina M.A."/>
            <person name="Rosen B."/>
            <person name="Silverstein K.A."/>
            <person name="Tang H."/>
            <person name="Rombauts S."/>
            <person name="Zhao P.X."/>
            <person name="Zhou P."/>
            <person name="Barbe V."/>
            <person name="Bardou P."/>
            <person name="Bechner M."/>
            <person name="Bellec A."/>
            <person name="Berger A."/>
            <person name="Berges H."/>
            <person name="Bidwell S."/>
            <person name="Bisseling T."/>
            <person name="Choisne N."/>
            <person name="Couloux A."/>
            <person name="Denny R."/>
            <person name="Deshpande S."/>
            <person name="Dai X."/>
            <person name="Doyle J.J."/>
            <person name="Dudez A.M."/>
            <person name="Farmer A.D."/>
            <person name="Fouteau S."/>
            <person name="Franken C."/>
            <person name="Gibelin C."/>
            <person name="Gish J."/>
            <person name="Goldstein S."/>
            <person name="Gonzalez A.J."/>
            <person name="Green P.J."/>
            <person name="Hallab A."/>
            <person name="Hartog M."/>
            <person name="Hua A."/>
            <person name="Humphray S.J."/>
            <person name="Jeong D.H."/>
            <person name="Jing Y."/>
            <person name="Jocker A."/>
            <person name="Kenton S.M."/>
            <person name="Kim D.J."/>
            <person name="Klee K."/>
            <person name="Lai H."/>
            <person name="Lang C."/>
            <person name="Lin S."/>
            <person name="Macmil S.L."/>
            <person name="Magdelenat G."/>
            <person name="Matthews L."/>
            <person name="McCorrison J."/>
            <person name="Monaghan E.L."/>
            <person name="Mun J.H."/>
            <person name="Najar F.Z."/>
            <person name="Nicholson C."/>
            <person name="Noirot C."/>
            <person name="O'Bleness M."/>
            <person name="Paule C.R."/>
            <person name="Poulain J."/>
            <person name="Prion F."/>
            <person name="Qin B."/>
            <person name="Qu C."/>
            <person name="Retzel E.F."/>
            <person name="Riddle C."/>
            <person name="Sallet E."/>
            <person name="Samain S."/>
            <person name="Samson N."/>
            <person name="Sanders I."/>
            <person name="Saurat O."/>
            <person name="Scarpelli C."/>
            <person name="Schiex T."/>
            <person name="Segurens B."/>
            <person name="Severin A.J."/>
            <person name="Sherrier D.J."/>
            <person name="Shi R."/>
            <person name="Sims S."/>
            <person name="Singer S.R."/>
            <person name="Sinharoy S."/>
            <person name="Sterck L."/>
            <person name="Viollet A."/>
            <person name="Wang B.B."/>
            <person name="Wang K."/>
            <person name="Wang M."/>
            <person name="Wang X."/>
            <person name="Warfsmann J."/>
            <person name="Weissenbach J."/>
            <person name="White D.D."/>
            <person name="White J.D."/>
            <person name="Wiley G.B."/>
            <person name="Wincker P."/>
            <person name="Xing Y."/>
            <person name="Yang L."/>
            <person name="Yao Z."/>
            <person name="Ying F."/>
            <person name="Zhai J."/>
            <person name="Zhou L."/>
            <person name="Zuber A."/>
            <person name="Denarie J."/>
            <person name="Dixon R.A."/>
            <person name="May G.D."/>
            <person name="Schwartz D.C."/>
            <person name="Rogers J."/>
            <person name="Quetier F."/>
            <person name="Town C.D."/>
            <person name="Roe B.A."/>
        </authorList>
    </citation>
    <scope>NUCLEOTIDE SEQUENCE [LARGE SCALE GENOMIC DNA]</scope>
    <source>
        <strain evidence="2">A17</strain>
        <strain evidence="3 4">cv. Jemalong A17</strain>
    </source>
</reference>
<dbReference type="Proteomes" id="UP000002051">
    <property type="component" value="Unassembled WGS sequence"/>
</dbReference>
<dbReference type="EnsemblPlants" id="KEH21613">
    <property type="protein sequence ID" value="KEH21613"/>
    <property type="gene ID" value="MTR_7g009845"/>
</dbReference>
<keyword evidence="1" id="KW-0472">Membrane</keyword>
<evidence type="ECO:0000313" key="3">
    <source>
        <dbReference type="EnsemblPlants" id="KEH21613"/>
    </source>
</evidence>
<feature type="transmembrane region" description="Helical" evidence="1">
    <location>
        <begin position="35"/>
        <end position="52"/>
    </location>
</feature>
<dbReference type="HOGENOM" id="CLU_2853124_0_0_1"/>
<proteinExistence type="predicted"/>
<evidence type="ECO:0000256" key="1">
    <source>
        <dbReference type="SAM" id="Phobius"/>
    </source>
</evidence>
<accession>A0A072TXL4</accession>
<protein>
    <submittedName>
        <fullName evidence="2">Transmembrane protein, putative</fullName>
    </submittedName>
</protein>
<evidence type="ECO:0000313" key="2">
    <source>
        <dbReference type="EMBL" id="KEH21613.1"/>
    </source>
</evidence>
<sequence length="65" mass="7624">MFPLIHDSRSIRFQFELEMCFGSVAATVPFARTTFFWPIVCWVLLVFSLGWGKQVIKKSFLHGLW</sequence>
<keyword evidence="4" id="KW-1185">Reference proteome</keyword>
<reference evidence="2 4" key="2">
    <citation type="journal article" date="2014" name="BMC Genomics">
        <title>An improved genome release (version Mt4.0) for the model legume Medicago truncatula.</title>
        <authorList>
            <person name="Tang H."/>
            <person name="Krishnakumar V."/>
            <person name="Bidwell S."/>
            <person name="Rosen B."/>
            <person name="Chan A."/>
            <person name="Zhou S."/>
            <person name="Gentzbittel L."/>
            <person name="Childs K.L."/>
            <person name="Yandell M."/>
            <person name="Gundlach H."/>
            <person name="Mayer K.F."/>
            <person name="Schwartz D.C."/>
            <person name="Town C.D."/>
        </authorList>
    </citation>
    <scope>GENOME REANNOTATION</scope>
    <source>
        <strain evidence="2">A17</strain>
        <strain evidence="3 4">cv. Jemalong A17</strain>
    </source>
</reference>
<keyword evidence="1 2" id="KW-0812">Transmembrane</keyword>
<organism evidence="2 4">
    <name type="scientific">Medicago truncatula</name>
    <name type="common">Barrel medic</name>
    <name type="synonym">Medicago tribuloides</name>
    <dbReference type="NCBI Taxonomy" id="3880"/>
    <lineage>
        <taxon>Eukaryota</taxon>
        <taxon>Viridiplantae</taxon>
        <taxon>Streptophyta</taxon>
        <taxon>Embryophyta</taxon>
        <taxon>Tracheophyta</taxon>
        <taxon>Spermatophyta</taxon>
        <taxon>Magnoliopsida</taxon>
        <taxon>eudicotyledons</taxon>
        <taxon>Gunneridae</taxon>
        <taxon>Pentapetalae</taxon>
        <taxon>rosids</taxon>
        <taxon>fabids</taxon>
        <taxon>Fabales</taxon>
        <taxon>Fabaceae</taxon>
        <taxon>Papilionoideae</taxon>
        <taxon>50 kb inversion clade</taxon>
        <taxon>NPAAA clade</taxon>
        <taxon>Hologalegina</taxon>
        <taxon>IRL clade</taxon>
        <taxon>Trifolieae</taxon>
        <taxon>Medicago</taxon>
    </lineage>
</organism>
<evidence type="ECO:0000313" key="4">
    <source>
        <dbReference type="Proteomes" id="UP000002051"/>
    </source>
</evidence>
<dbReference type="AlphaFoldDB" id="A0A072TXL4"/>
<name>A0A072TXL4_MEDTR</name>